<keyword evidence="7 8" id="KW-0501">Molybdenum cofactor biosynthesis</keyword>
<evidence type="ECO:0000256" key="2">
    <source>
        <dbReference type="ARBA" id="ARBA00022679"/>
    </source>
</evidence>
<keyword evidence="2 8" id="KW-0808">Transferase</keyword>
<evidence type="ECO:0000259" key="10">
    <source>
        <dbReference type="Pfam" id="PF12804"/>
    </source>
</evidence>
<comment type="catalytic activity">
    <reaction evidence="8">
        <text>Mo-molybdopterin + GTP + H(+) = Mo-molybdopterin guanine dinucleotide + diphosphate</text>
        <dbReference type="Rhea" id="RHEA:34243"/>
        <dbReference type="ChEBI" id="CHEBI:15378"/>
        <dbReference type="ChEBI" id="CHEBI:33019"/>
        <dbReference type="ChEBI" id="CHEBI:37565"/>
        <dbReference type="ChEBI" id="CHEBI:71302"/>
        <dbReference type="ChEBI" id="CHEBI:71310"/>
        <dbReference type="EC" id="2.7.7.77"/>
    </reaction>
</comment>
<dbReference type="GO" id="GO:0061603">
    <property type="term" value="F:molybdenum cofactor guanylyltransferase activity"/>
    <property type="evidence" value="ECO:0007669"/>
    <property type="project" value="UniProtKB-EC"/>
</dbReference>
<keyword evidence="4 8" id="KW-0547">Nucleotide-binding</keyword>
<evidence type="ECO:0000256" key="4">
    <source>
        <dbReference type="ARBA" id="ARBA00022741"/>
    </source>
</evidence>
<name>A0A538SDX2_UNCEI</name>
<keyword evidence="5 8" id="KW-0460">Magnesium</keyword>
<feature type="binding site" evidence="8">
    <location>
        <position position="39"/>
    </location>
    <ligand>
        <name>GTP</name>
        <dbReference type="ChEBI" id="CHEBI:37565"/>
    </ligand>
</feature>
<dbReference type="Pfam" id="PF12804">
    <property type="entry name" value="NTP_transf_3"/>
    <property type="match status" value="1"/>
</dbReference>
<dbReference type="Gene3D" id="3.90.550.10">
    <property type="entry name" value="Spore Coat Polysaccharide Biosynthesis Protein SpsA, Chain A"/>
    <property type="match status" value="1"/>
</dbReference>
<keyword evidence="3 8" id="KW-0479">Metal-binding</keyword>
<dbReference type="EMBL" id="VBOS01000445">
    <property type="protein sequence ID" value="TMQ49563.1"/>
    <property type="molecule type" value="Genomic_DNA"/>
</dbReference>
<gene>
    <name evidence="8" type="primary">mobA</name>
    <name evidence="11" type="ORF">E6K72_12215</name>
</gene>
<comment type="similarity">
    <text evidence="8">Belongs to the MobA family.</text>
</comment>
<feature type="binding site" evidence="8">
    <location>
        <position position="118"/>
    </location>
    <ligand>
        <name>Mg(2+)</name>
        <dbReference type="ChEBI" id="CHEBI:18420"/>
    </ligand>
</feature>
<dbReference type="EC" id="2.7.7.77" evidence="8"/>
<evidence type="ECO:0000313" key="12">
    <source>
        <dbReference type="Proteomes" id="UP000317716"/>
    </source>
</evidence>
<evidence type="ECO:0000256" key="3">
    <source>
        <dbReference type="ARBA" id="ARBA00022723"/>
    </source>
</evidence>
<dbReference type="GO" id="GO:0046872">
    <property type="term" value="F:metal ion binding"/>
    <property type="evidence" value="ECO:0007669"/>
    <property type="project" value="UniProtKB-KW"/>
</dbReference>
<evidence type="ECO:0000256" key="8">
    <source>
        <dbReference type="HAMAP-Rule" id="MF_00316"/>
    </source>
</evidence>
<dbReference type="Proteomes" id="UP000317716">
    <property type="component" value="Unassembled WGS sequence"/>
</dbReference>
<comment type="caution">
    <text evidence="8">Lacks conserved residue(s) required for the propagation of feature annotation.</text>
</comment>
<comment type="cofactor">
    <cofactor evidence="8">
        <name>Mg(2+)</name>
        <dbReference type="ChEBI" id="CHEBI:18420"/>
    </cofactor>
</comment>
<keyword evidence="1 8" id="KW-0963">Cytoplasm</keyword>
<accession>A0A538SDX2</accession>
<dbReference type="PANTHER" id="PTHR19136:SF81">
    <property type="entry name" value="MOLYBDENUM COFACTOR GUANYLYLTRANSFERASE"/>
    <property type="match status" value="1"/>
</dbReference>
<dbReference type="AlphaFoldDB" id="A0A538SDX2"/>
<evidence type="ECO:0000313" key="11">
    <source>
        <dbReference type="EMBL" id="TMQ49563.1"/>
    </source>
</evidence>
<feature type="domain" description="MobA-like NTP transferase" evidence="10">
    <location>
        <begin position="22"/>
        <end position="178"/>
    </location>
</feature>
<evidence type="ECO:0000256" key="9">
    <source>
        <dbReference type="SAM" id="MobiDB-lite"/>
    </source>
</evidence>
<dbReference type="CDD" id="cd02503">
    <property type="entry name" value="MobA"/>
    <property type="match status" value="1"/>
</dbReference>
<evidence type="ECO:0000256" key="7">
    <source>
        <dbReference type="ARBA" id="ARBA00023150"/>
    </source>
</evidence>
<dbReference type="InterPro" id="IPR013482">
    <property type="entry name" value="Molybde_CF_guanTrfase"/>
</dbReference>
<reference evidence="11 12" key="1">
    <citation type="journal article" date="2019" name="Nat. Microbiol.">
        <title>Mediterranean grassland soil C-N compound turnover is dependent on rainfall and depth, and is mediated by genomically divergent microorganisms.</title>
        <authorList>
            <person name="Diamond S."/>
            <person name="Andeer P.F."/>
            <person name="Li Z."/>
            <person name="Crits-Christoph A."/>
            <person name="Burstein D."/>
            <person name="Anantharaman K."/>
            <person name="Lane K.R."/>
            <person name="Thomas B.C."/>
            <person name="Pan C."/>
            <person name="Northen T.R."/>
            <person name="Banfield J.F."/>
        </authorList>
    </citation>
    <scope>NUCLEOTIDE SEQUENCE [LARGE SCALE GENOMIC DNA]</scope>
    <source>
        <strain evidence="11">WS_2</strain>
    </source>
</reference>
<evidence type="ECO:0000256" key="1">
    <source>
        <dbReference type="ARBA" id="ARBA00022490"/>
    </source>
</evidence>
<comment type="function">
    <text evidence="8">Transfers a GMP moiety from GTP to Mo-molybdopterin (Mo-MPT) cofactor (Moco or molybdenum cofactor) to form Mo-molybdopterin guanine dinucleotide (Mo-MGD) cofactor.</text>
</comment>
<dbReference type="GO" id="GO:0006777">
    <property type="term" value="P:Mo-molybdopterin cofactor biosynthetic process"/>
    <property type="evidence" value="ECO:0007669"/>
    <property type="project" value="UniProtKB-KW"/>
</dbReference>
<dbReference type="InterPro" id="IPR029044">
    <property type="entry name" value="Nucleotide-diphossugar_trans"/>
</dbReference>
<feature type="binding site" evidence="8">
    <location>
        <position position="89"/>
    </location>
    <ligand>
        <name>GTP</name>
        <dbReference type="ChEBI" id="CHEBI:37565"/>
    </ligand>
</feature>
<protein>
    <recommendedName>
        <fullName evidence="8">Probable molybdenum cofactor guanylyltransferase</fullName>
        <shortName evidence="8">MoCo guanylyltransferase</shortName>
        <ecNumber evidence="8">2.7.7.77</ecNumber>
    </recommendedName>
    <alternativeName>
        <fullName evidence="8">GTP:molybdopterin guanylyltransferase</fullName>
    </alternativeName>
    <alternativeName>
        <fullName evidence="8">Mo-MPT guanylyltransferase</fullName>
    </alternativeName>
    <alternativeName>
        <fullName evidence="8">Molybdopterin guanylyltransferase</fullName>
    </alternativeName>
    <alternativeName>
        <fullName evidence="8">Molybdopterin-guanine dinucleotide synthase</fullName>
        <shortName evidence="8">MGD synthase</shortName>
    </alternativeName>
</protein>
<dbReference type="GO" id="GO:0005737">
    <property type="term" value="C:cytoplasm"/>
    <property type="evidence" value="ECO:0007669"/>
    <property type="project" value="UniProtKB-SubCell"/>
</dbReference>
<dbReference type="InterPro" id="IPR025877">
    <property type="entry name" value="MobA-like_NTP_Trfase"/>
</dbReference>
<dbReference type="GO" id="GO:0005525">
    <property type="term" value="F:GTP binding"/>
    <property type="evidence" value="ECO:0007669"/>
    <property type="project" value="UniProtKB-UniRule"/>
</dbReference>
<keyword evidence="11" id="KW-0548">Nucleotidyltransferase</keyword>
<dbReference type="PANTHER" id="PTHR19136">
    <property type="entry name" value="MOLYBDENUM COFACTOR GUANYLYLTRANSFERASE"/>
    <property type="match status" value="1"/>
</dbReference>
<dbReference type="SUPFAM" id="SSF53448">
    <property type="entry name" value="Nucleotide-diphospho-sugar transferases"/>
    <property type="match status" value="1"/>
</dbReference>
<feature type="binding site" evidence="8">
    <location>
        <position position="118"/>
    </location>
    <ligand>
        <name>GTP</name>
        <dbReference type="ChEBI" id="CHEBI:37565"/>
    </ligand>
</feature>
<comment type="caution">
    <text evidence="11">The sequence shown here is derived from an EMBL/GenBank/DDBJ whole genome shotgun (WGS) entry which is preliminary data.</text>
</comment>
<dbReference type="HAMAP" id="MF_00316">
    <property type="entry name" value="MobA"/>
    <property type="match status" value="1"/>
</dbReference>
<comment type="domain">
    <text evidence="8">The N-terminal domain determines nucleotide recognition and specific binding, while the C-terminal domain determines the specific binding to the target protein.</text>
</comment>
<sequence length="242" mass="25238">MARGAPAGERRRQAGGLLMNLGVIVAGGAGTRLEQGVPKAQVMLAGETLLDRAIATLAAVCNPIVTVTPRSRRPELLPSGGASLEWTEDAAGGEGPLSGLVAGLAAEPFDRAVVLGVDFPFVRAALLEALLAELDAFGAPAVIPIPDGVPQPLVAAYSRRAARALGEAFARGERSVTRAVMALGPQLLGDDRLRALDGGLENFFNLNTPEDLAAAERRIARRPGRRRQAPRAARRARGPDPV</sequence>
<feature type="region of interest" description="Disordered" evidence="9">
    <location>
        <begin position="217"/>
        <end position="242"/>
    </location>
</feature>
<comment type="subcellular location">
    <subcellularLocation>
        <location evidence="8">Cytoplasm</location>
    </subcellularLocation>
</comment>
<organism evidence="11 12">
    <name type="scientific">Eiseniibacteriota bacterium</name>
    <dbReference type="NCBI Taxonomy" id="2212470"/>
    <lineage>
        <taxon>Bacteria</taxon>
        <taxon>Candidatus Eiseniibacteriota</taxon>
    </lineage>
</organism>
<feature type="binding site" evidence="8">
    <location>
        <begin position="25"/>
        <end position="27"/>
    </location>
    <ligand>
        <name>GTP</name>
        <dbReference type="ChEBI" id="CHEBI:37565"/>
    </ligand>
</feature>
<keyword evidence="6 8" id="KW-0342">GTP-binding</keyword>
<evidence type="ECO:0000256" key="6">
    <source>
        <dbReference type="ARBA" id="ARBA00023134"/>
    </source>
</evidence>
<proteinExistence type="inferred from homology"/>
<evidence type="ECO:0000256" key="5">
    <source>
        <dbReference type="ARBA" id="ARBA00022842"/>
    </source>
</evidence>
<feature type="compositionally biased region" description="Basic residues" evidence="9">
    <location>
        <begin position="219"/>
        <end position="236"/>
    </location>
</feature>